<dbReference type="AlphaFoldDB" id="W3X8N1"/>
<dbReference type="InterPro" id="IPR020846">
    <property type="entry name" value="MFS_dom"/>
</dbReference>
<evidence type="ECO:0000256" key="4">
    <source>
        <dbReference type="ARBA" id="ARBA00022692"/>
    </source>
</evidence>
<feature type="transmembrane region" description="Helical" evidence="8">
    <location>
        <begin position="399"/>
        <end position="423"/>
    </location>
</feature>
<feature type="transmembrane region" description="Helical" evidence="8">
    <location>
        <begin position="21"/>
        <end position="38"/>
    </location>
</feature>
<feature type="transmembrane region" description="Helical" evidence="8">
    <location>
        <begin position="76"/>
        <end position="96"/>
    </location>
</feature>
<dbReference type="NCBIfam" id="TIGR00879">
    <property type="entry name" value="SP"/>
    <property type="match status" value="1"/>
</dbReference>
<evidence type="ECO:0000256" key="1">
    <source>
        <dbReference type="ARBA" id="ARBA00004141"/>
    </source>
</evidence>
<keyword evidence="11" id="KW-1185">Reference proteome</keyword>
<dbReference type="RefSeq" id="XP_007833320.1">
    <property type="nucleotide sequence ID" value="XM_007835129.1"/>
</dbReference>
<dbReference type="GeneID" id="19271561"/>
<dbReference type="FunFam" id="1.20.1250.20:FF:000313">
    <property type="entry name" value="MFS quinate transporter"/>
    <property type="match status" value="1"/>
</dbReference>
<evidence type="ECO:0000256" key="3">
    <source>
        <dbReference type="ARBA" id="ARBA00022448"/>
    </source>
</evidence>
<feature type="transmembrane region" description="Helical" evidence="8">
    <location>
        <begin position="465"/>
        <end position="484"/>
    </location>
</feature>
<feature type="domain" description="Major facilitator superfamily (MFS) profile" evidence="9">
    <location>
        <begin position="29"/>
        <end position="490"/>
    </location>
</feature>
<keyword evidence="5 8" id="KW-1133">Transmembrane helix</keyword>
<dbReference type="Gene3D" id="1.20.1250.20">
    <property type="entry name" value="MFS general substrate transporter like domains"/>
    <property type="match status" value="1"/>
</dbReference>
<gene>
    <name evidence="10" type="ORF">PFICI_06548</name>
</gene>
<dbReference type="PANTHER" id="PTHR48022:SF59">
    <property type="entry name" value="MAJOR FACILITATOR SUPERFAMILY (MFS) PROFILE DOMAIN-CONTAINING PROTEIN"/>
    <property type="match status" value="1"/>
</dbReference>
<feature type="transmembrane region" description="Helical" evidence="8">
    <location>
        <begin position="197"/>
        <end position="217"/>
    </location>
</feature>
<dbReference type="PROSITE" id="PS00217">
    <property type="entry name" value="SUGAR_TRANSPORT_2"/>
    <property type="match status" value="1"/>
</dbReference>
<feature type="transmembrane region" description="Helical" evidence="8">
    <location>
        <begin position="163"/>
        <end position="185"/>
    </location>
</feature>
<dbReference type="InterPro" id="IPR036259">
    <property type="entry name" value="MFS_trans_sf"/>
</dbReference>
<dbReference type="InParanoid" id="W3X8N1"/>
<dbReference type="PROSITE" id="PS00216">
    <property type="entry name" value="SUGAR_TRANSPORT_1"/>
    <property type="match status" value="1"/>
</dbReference>
<dbReference type="InterPro" id="IPR050360">
    <property type="entry name" value="MFS_Sugar_Transporters"/>
</dbReference>
<keyword evidence="4 8" id="KW-0812">Transmembrane</keyword>
<dbReference type="InterPro" id="IPR003663">
    <property type="entry name" value="Sugar/inositol_transpt"/>
</dbReference>
<reference evidence="11" key="1">
    <citation type="journal article" date="2015" name="BMC Genomics">
        <title>Genomic and transcriptomic analysis of the endophytic fungus Pestalotiopsis fici reveals its lifestyle and high potential for synthesis of natural products.</title>
        <authorList>
            <person name="Wang X."/>
            <person name="Zhang X."/>
            <person name="Liu L."/>
            <person name="Xiang M."/>
            <person name="Wang W."/>
            <person name="Sun X."/>
            <person name="Che Y."/>
            <person name="Guo L."/>
            <person name="Liu G."/>
            <person name="Guo L."/>
            <person name="Wang C."/>
            <person name="Yin W.B."/>
            <person name="Stadler M."/>
            <person name="Zhang X."/>
            <person name="Liu X."/>
        </authorList>
    </citation>
    <scope>NUCLEOTIDE SEQUENCE [LARGE SCALE GENOMIC DNA]</scope>
    <source>
        <strain evidence="11">W106-1 / CGMCC3.15140</strain>
    </source>
</reference>
<evidence type="ECO:0000256" key="8">
    <source>
        <dbReference type="SAM" id="Phobius"/>
    </source>
</evidence>
<accession>W3X8N1</accession>
<dbReference type="PROSITE" id="PS50850">
    <property type="entry name" value="MFS"/>
    <property type="match status" value="1"/>
</dbReference>
<name>W3X8N1_PESFW</name>
<dbReference type="PANTHER" id="PTHR48022">
    <property type="entry name" value="PLASTIDIC GLUCOSE TRANSPORTER 4"/>
    <property type="match status" value="1"/>
</dbReference>
<dbReference type="EMBL" id="KI912112">
    <property type="protein sequence ID" value="ETS81546.1"/>
    <property type="molecule type" value="Genomic_DNA"/>
</dbReference>
<keyword evidence="3 7" id="KW-0813">Transport</keyword>
<evidence type="ECO:0000313" key="11">
    <source>
        <dbReference type="Proteomes" id="UP000030651"/>
    </source>
</evidence>
<evidence type="ECO:0000256" key="2">
    <source>
        <dbReference type="ARBA" id="ARBA00010992"/>
    </source>
</evidence>
<keyword evidence="6 8" id="KW-0472">Membrane</keyword>
<protein>
    <recommendedName>
        <fullName evidence="9">Major facilitator superfamily (MFS) profile domain-containing protein</fullName>
    </recommendedName>
</protein>
<feature type="transmembrane region" description="Helical" evidence="8">
    <location>
        <begin position="290"/>
        <end position="308"/>
    </location>
</feature>
<comment type="similarity">
    <text evidence="2 7">Belongs to the major facilitator superfamily. Sugar transporter (TC 2.A.1.1) family.</text>
</comment>
<evidence type="ECO:0000256" key="6">
    <source>
        <dbReference type="ARBA" id="ARBA00023136"/>
    </source>
</evidence>
<dbReference type="PRINTS" id="PR00171">
    <property type="entry name" value="SUGRTRNSPORT"/>
</dbReference>
<feature type="transmembrane region" description="Helical" evidence="8">
    <location>
        <begin position="134"/>
        <end position="151"/>
    </location>
</feature>
<dbReference type="GO" id="GO:0005351">
    <property type="term" value="F:carbohydrate:proton symporter activity"/>
    <property type="evidence" value="ECO:0007669"/>
    <property type="project" value="TreeGrafter"/>
</dbReference>
<dbReference type="KEGG" id="pfy:PFICI_06548"/>
<proteinExistence type="inferred from homology"/>
<comment type="subcellular location">
    <subcellularLocation>
        <location evidence="1">Membrane</location>
        <topology evidence="1">Multi-pass membrane protein</topology>
    </subcellularLocation>
</comment>
<dbReference type="HOGENOM" id="CLU_001265_30_12_1"/>
<feature type="transmembrane region" description="Helical" evidence="8">
    <location>
        <begin position="103"/>
        <end position="122"/>
    </location>
</feature>
<evidence type="ECO:0000256" key="5">
    <source>
        <dbReference type="ARBA" id="ARBA00022989"/>
    </source>
</evidence>
<evidence type="ECO:0000256" key="7">
    <source>
        <dbReference type="RuleBase" id="RU003346"/>
    </source>
</evidence>
<dbReference type="eggNOG" id="KOG0254">
    <property type="taxonomic scope" value="Eukaryota"/>
</dbReference>
<dbReference type="InterPro" id="IPR005829">
    <property type="entry name" value="Sugar_transporter_CS"/>
</dbReference>
<organism evidence="10 11">
    <name type="scientific">Pestalotiopsis fici (strain W106-1 / CGMCC3.15140)</name>
    <dbReference type="NCBI Taxonomy" id="1229662"/>
    <lineage>
        <taxon>Eukaryota</taxon>
        <taxon>Fungi</taxon>
        <taxon>Dikarya</taxon>
        <taxon>Ascomycota</taxon>
        <taxon>Pezizomycotina</taxon>
        <taxon>Sordariomycetes</taxon>
        <taxon>Xylariomycetidae</taxon>
        <taxon>Amphisphaeriales</taxon>
        <taxon>Sporocadaceae</taxon>
        <taxon>Pestalotiopsis</taxon>
    </lineage>
</organism>
<feature type="transmembrane region" description="Helical" evidence="8">
    <location>
        <begin position="435"/>
        <end position="459"/>
    </location>
</feature>
<dbReference type="OMA" id="ERPWYTV"/>
<evidence type="ECO:0000313" key="10">
    <source>
        <dbReference type="EMBL" id="ETS81546.1"/>
    </source>
</evidence>
<dbReference type="GO" id="GO:0016020">
    <property type="term" value="C:membrane"/>
    <property type="evidence" value="ECO:0007669"/>
    <property type="project" value="UniProtKB-SubCell"/>
</dbReference>
<dbReference type="SUPFAM" id="SSF103473">
    <property type="entry name" value="MFS general substrate transporter"/>
    <property type="match status" value="1"/>
</dbReference>
<feature type="transmembrane region" description="Helical" evidence="8">
    <location>
        <begin position="362"/>
        <end position="379"/>
    </location>
</feature>
<dbReference type="InterPro" id="IPR005828">
    <property type="entry name" value="MFS_sugar_transport-like"/>
</dbReference>
<dbReference type="OrthoDB" id="5296287at2759"/>
<dbReference type="Pfam" id="PF00083">
    <property type="entry name" value="Sugar_tr"/>
    <property type="match status" value="1"/>
</dbReference>
<evidence type="ECO:0000259" key="9">
    <source>
        <dbReference type="PROSITE" id="PS50850"/>
    </source>
</evidence>
<dbReference type="Proteomes" id="UP000030651">
    <property type="component" value="Unassembled WGS sequence"/>
</dbReference>
<feature type="transmembrane region" description="Helical" evidence="8">
    <location>
        <begin position="328"/>
        <end position="350"/>
    </location>
</feature>
<sequence>MAKSSLVATTIAAVKNSPREIFNLHLLYCVLIWSLSGIPKGFDEGNIASLVVETVFKDRFGLSKETDDQYANTKGWIVAIATAGAFFGCLACISLADKIGRRLALQLFTLVYIVGVLGQTFSNGNLSGLYASRFIAGVGIGVTTVLPPIYLSEIAPRSIRGLITLQYTACQQLGVVLGFFINYGITKHFAGSDIQWQLPTALQCIPALVWGIGTFFAPESPRYLISRQKKEEALQVLAKLRGLPEEHSYVQDEMRGIHVQFEHEMEAVSGASVLDLVKETLMDMPNRRRFVLVFLTHLFSQWSGANAITQYSPTIFGYLGIQGEESRFLATGLYAVVKFTSTLLCAIFIIDFVGRRRALMSGIFLQIITLVYVGGYLGATNGQTADAIAANDDSRRAGVGAIVAIYLHAVAWSLGWFSMPYLISAEVFPVRIRSLNVSVLMASHWAFYFGCSLAMPSLLAATDRYGAFAFFASICTISIIYVFFAMPETSGRSLESLDSLFERSWYTVWRVAYPKPEDLTVRPVEDDELGKAQHVHAEKV</sequence>